<dbReference type="PANTHER" id="PTHR30451">
    <property type="entry name" value="OUTER MEMBRANE USHER PROTEIN"/>
    <property type="match status" value="1"/>
</dbReference>
<dbReference type="InterPro" id="IPR025885">
    <property type="entry name" value="PapC_N"/>
</dbReference>
<evidence type="ECO:0000313" key="15">
    <source>
        <dbReference type="Proteomes" id="UP000598032"/>
    </source>
</evidence>
<dbReference type="Gene3D" id="2.60.40.3110">
    <property type="match status" value="1"/>
</dbReference>
<evidence type="ECO:0000256" key="7">
    <source>
        <dbReference type="ARBA" id="ARBA00023136"/>
    </source>
</evidence>
<evidence type="ECO:0000256" key="6">
    <source>
        <dbReference type="ARBA" id="ARBA00022729"/>
    </source>
</evidence>
<dbReference type="RefSeq" id="WP_201644616.1">
    <property type="nucleotide sequence ID" value="NZ_CAJHCP010000010.1"/>
</dbReference>
<evidence type="ECO:0000256" key="8">
    <source>
        <dbReference type="ARBA" id="ARBA00023237"/>
    </source>
</evidence>
<reference evidence="14 15" key="1">
    <citation type="submission" date="2020-10" db="EMBL/GenBank/DDBJ databases">
        <authorList>
            <person name="Peeters C."/>
        </authorList>
    </citation>
    <scope>NUCLEOTIDE SEQUENCE [LARGE SCALE GENOMIC DNA]</scope>
    <source>
        <strain evidence="14 15">LMG 28140</strain>
    </source>
</reference>
<dbReference type="InterPro" id="IPR043142">
    <property type="entry name" value="PapC-like_C_sf"/>
</dbReference>
<keyword evidence="4" id="KW-1134">Transmembrane beta strand</keyword>
<evidence type="ECO:0000256" key="4">
    <source>
        <dbReference type="ARBA" id="ARBA00022452"/>
    </source>
</evidence>
<dbReference type="Gene3D" id="3.10.20.410">
    <property type="match status" value="1"/>
</dbReference>
<feature type="compositionally biased region" description="Low complexity" evidence="10">
    <location>
        <begin position="594"/>
        <end position="605"/>
    </location>
</feature>
<dbReference type="Pfam" id="PF13954">
    <property type="entry name" value="PapC_N"/>
    <property type="match status" value="1"/>
</dbReference>
<dbReference type="InterPro" id="IPR025949">
    <property type="entry name" value="PapC-like_C"/>
</dbReference>
<sequence length="860" mass="91371">MQRSPFRPFPSQLSPISTMVLSLFASANAWAAAGDPAAPLQVAEVEFNDQFLQRSRGESVDIARFNKGNVALPGDYRADIYANGVWLGLAEIRLRELSTESPDAQVCFDRALLERIGVDLMKLPAKAGARLLAAQAGECVTLGSLIPDATASFDNGEQRLDISVPQVALARTARGYVEPAHWDDGVTAARLQYDANTYYASANGVSSAQTYVGVNAGINMGPWRFRHNGSLSSSNQAGTHYQSVQTNLQRSIRHLKSQLTVGDAFTDGALFDSVGFRGVQLASDDRMYPDSQRGYAPIVRGMANSNARVEVRQNGNLLYETTVAPGAFEINDLYPTGYGGNLDVIITEADGTVRTSTVPYAAAVNALRPGITRFSATLGQYRNPTVGIHPVLFQTTVQHGFTNLITGYGGFVASPDYLAAQLGVALNTRYGAFGVDLTQASAHLEHEPNRNGQSLRLSYSKLVEPSNTNLSIAAYRYSSRGYLGLADAMALRDLDERSMGYAASGTQRARLQLTVNQQLPAGYGSFYMSGSSQNYWDRNGTDTQWQAGYSNSYKRLNYTMAFSRQLNTRSSKWDNRVMLTLGIPLGNHPQAPYSTTSLQSGSGSSPAMATQTLAGSLGGDGAIGYSLNASHSGANAGAASNTTAGANVAYTAPFASVSGSASRSRNYSQGSISVSGGVVGYAGGVAFTPTMSDTLAIVEAKDTAGARVTNGSGLRIDPWGHAIVSSLSPFTRNQIEIDPKGLPIDVELKSTQQSVAPTAGAIVRLRFETENPGRAAILGIQMPNGTPAPFGADVLDEQGKSIGTIAQSGRVIARGLKSETGRVIVNWGSDAGDHCSADYSLPKIDKTMRASYSVVSAICR</sequence>
<keyword evidence="5 9" id="KW-0812">Transmembrane</keyword>
<dbReference type="PROSITE" id="PS01151">
    <property type="entry name" value="FIMBRIAL_USHER"/>
    <property type="match status" value="1"/>
</dbReference>
<accession>A0ABM8NY08</accession>
<gene>
    <name evidence="14" type="primary">htrE</name>
    <name evidence="14" type="ORF">LMG28140_04654</name>
</gene>
<feature type="signal peptide" evidence="11">
    <location>
        <begin position="1"/>
        <end position="31"/>
    </location>
</feature>
<comment type="caution">
    <text evidence="14">The sequence shown here is derived from an EMBL/GenBank/DDBJ whole genome shotgun (WGS) entry which is preliminary data.</text>
</comment>
<keyword evidence="15" id="KW-1185">Reference proteome</keyword>
<dbReference type="InterPro" id="IPR037224">
    <property type="entry name" value="PapC_N_sf"/>
</dbReference>
<feature type="region of interest" description="Disordered" evidence="10">
    <location>
        <begin position="590"/>
        <end position="611"/>
    </location>
</feature>
<dbReference type="InterPro" id="IPR042186">
    <property type="entry name" value="FimD_plug_dom"/>
</dbReference>
<dbReference type="Pfam" id="PF13953">
    <property type="entry name" value="PapC_C"/>
    <property type="match status" value="1"/>
</dbReference>
<proteinExistence type="inferred from homology"/>
<evidence type="ECO:0000256" key="2">
    <source>
        <dbReference type="ARBA" id="ARBA00008064"/>
    </source>
</evidence>
<evidence type="ECO:0000256" key="1">
    <source>
        <dbReference type="ARBA" id="ARBA00004571"/>
    </source>
</evidence>
<keyword evidence="9" id="KW-1029">Fimbrium biogenesis</keyword>
<evidence type="ECO:0000259" key="12">
    <source>
        <dbReference type="Pfam" id="PF13953"/>
    </source>
</evidence>
<organism evidence="14 15">
    <name type="scientific">Paraburkholderia metrosideri</name>
    <dbReference type="NCBI Taxonomy" id="580937"/>
    <lineage>
        <taxon>Bacteria</taxon>
        <taxon>Pseudomonadati</taxon>
        <taxon>Pseudomonadota</taxon>
        <taxon>Betaproteobacteria</taxon>
        <taxon>Burkholderiales</taxon>
        <taxon>Burkholderiaceae</taxon>
        <taxon>Paraburkholderia</taxon>
    </lineage>
</organism>
<keyword evidence="7 9" id="KW-0472">Membrane</keyword>
<evidence type="ECO:0000256" key="3">
    <source>
        <dbReference type="ARBA" id="ARBA00022448"/>
    </source>
</evidence>
<comment type="subcellular location">
    <subcellularLocation>
        <location evidence="1 9">Cell outer membrane</location>
        <topology evidence="1 9">Multi-pass membrane protein</topology>
    </subcellularLocation>
</comment>
<dbReference type="Proteomes" id="UP000598032">
    <property type="component" value="Unassembled WGS sequence"/>
</dbReference>
<dbReference type="Gene3D" id="2.60.40.2070">
    <property type="match status" value="1"/>
</dbReference>
<evidence type="ECO:0000256" key="10">
    <source>
        <dbReference type="SAM" id="MobiDB-lite"/>
    </source>
</evidence>
<dbReference type="EMBL" id="CAJHCP010000010">
    <property type="protein sequence ID" value="CAD6548739.1"/>
    <property type="molecule type" value="Genomic_DNA"/>
</dbReference>
<feature type="domain" description="PapC-like C-terminal" evidence="12">
    <location>
        <begin position="779"/>
        <end position="843"/>
    </location>
</feature>
<dbReference type="Pfam" id="PF00577">
    <property type="entry name" value="Usher"/>
    <property type="match status" value="1"/>
</dbReference>
<evidence type="ECO:0000256" key="5">
    <source>
        <dbReference type="ARBA" id="ARBA00022692"/>
    </source>
</evidence>
<keyword evidence="6 11" id="KW-0732">Signal</keyword>
<keyword evidence="8 9" id="KW-0998">Cell outer membrane</keyword>
<evidence type="ECO:0000313" key="14">
    <source>
        <dbReference type="EMBL" id="CAD6548739.1"/>
    </source>
</evidence>
<dbReference type="Gene3D" id="2.60.40.2610">
    <property type="entry name" value="Outer membrane usher protein FimD, plug domain"/>
    <property type="match status" value="1"/>
</dbReference>
<comment type="similarity">
    <text evidence="2 9">Belongs to the fimbrial export usher family.</text>
</comment>
<protein>
    <submittedName>
        <fullName evidence="14">Outer membrane usher protein HtrE</fullName>
    </submittedName>
</protein>
<evidence type="ECO:0000256" key="9">
    <source>
        <dbReference type="RuleBase" id="RU003884"/>
    </source>
</evidence>
<feature type="domain" description="PapC N-terminal" evidence="13">
    <location>
        <begin position="46"/>
        <end position="196"/>
    </location>
</feature>
<name>A0ABM8NY08_9BURK</name>
<dbReference type="InterPro" id="IPR018030">
    <property type="entry name" value="Fimbrial_membr_usher_CS"/>
</dbReference>
<feature type="chain" id="PRO_5045907071" evidence="11">
    <location>
        <begin position="32"/>
        <end position="860"/>
    </location>
</feature>
<dbReference type="SUPFAM" id="SSF141729">
    <property type="entry name" value="FimD N-terminal domain-like"/>
    <property type="match status" value="1"/>
</dbReference>
<evidence type="ECO:0000256" key="11">
    <source>
        <dbReference type="SAM" id="SignalP"/>
    </source>
</evidence>
<dbReference type="InterPro" id="IPR000015">
    <property type="entry name" value="Fimb_usher"/>
</dbReference>
<dbReference type="PANTHER" id="PTHR30451:SF20">
    <property type="entry name" value="FIMBRIAE USHER"/>
    <property type="match status" value="1"/>
</dbReference>
<keyword evidence="3 9" id="KW-0813">Transport</keyword>
<evidence type="ECO:0000259" key="13">
    <source>
        <dbReference type="Pfam" id="PF13954"/>
    </source>
</evidence>